<accession>A0AAD4BAC7</accession>
<dbReference type="InterPro" id="IPR015943">
    <property type="entry name" value="WD40/YVTN_repeat-like_dom_sf"/>
</dbReference>
<evidence type="ECO:0000313" key="1">
    <source>
        <dbReference type="EMBL" id="KAF8414666.1"/>
    </source>
</evidence>
<dbReference type="Gene3D" id="2.130.10.10">
    <property type="entry name" value="YVTN repeat-like/Quinoprotein amine dehydrogenase"/>
    <property type="match status" value="1"/>
</dbReference>
<reference evidence="1" key="2">
    <citation type="journal article" date="2020" name="Nat. Commun.">
        <title>Large-scale genome sequencing of mycorrhizal fungi provides insights into the early evolution of symbiotic traits.</title>
        <authorList>
            <person name="Miyauchi S."/>
            <person name="Kiss E."/>
            <person name="Kuo A."/>
            <person name="Drula E."/>
            <person name="Kohler A."/>
            <person name="Sanchez-Garcia M."/>
            <person name="Morin E."/>
            <person name="Andreopoulos B."/>
            <person name="Barry K.W."/>
            <person name="Bonito G."/>
            <person name="Buee M."/>
            <person name="Carver A."/>
            <person name="Chen C."/>
            <person name="Cichocki N."/>
            <person name="Clum A."/>
            <person name="Culley D."/>
            <person name="Crous P.W."/>
            <person name="Fauchery L."/>
            <person name="Girlanda M."/>
            <person name="Hayes R.D."/>
            <person name="Keri Z."/>
            <person name="LaButti K."/>
            <person name="Lipzen A."/>
            <person name="Lombard V."/>
            <person name="Magnuson J."/>
            <person name="Maillard F."/>
            <person name="Murat C."/>
            <person name="Nolan M."/>
            <person name="Ohm R.A."/>
            <person name="Pangilinan J."/>
            <person name="Pereira M.F."/>
            <person name="Perotto S."/>
            <person name="Peter M."/>
            <person name="Pfister S."/>
            <person name="Riley R."/>
            <person name="Sitrit Y."/>
            <person name="Stielow J.B."/>
            <person name="Szollosi G."/>
            <person name="Zifcakova L."/>
            <person name="Stursova M."/>
            <person name="Spatafora J.W."/>
            <person name="Tedersoo L."/>
            <person name="Vaario L.M."/>
            <person name="Yamada A."/>
            <person name="Yan M."/>
            <person name="Wang P."/>
            <person name="Xu J."/>
            <person name="Bruns T."/>
            <person name="Baldrian P."/>
            <person name="Vilgalys R."/>
            <person name="Dunand C."/>
            <person name="Henrissat B."/>
            <person name="Grigoriev I.V."/>
            <person name="Hibbett D."/>
            <person name="Nagy L.G."/>
            <person name="Martin F.M."/>
        </authorList>
    </citation>
    <scope>NUCLEOTIDE SEQUENCE</scope>
    <source>
        <strain evidence="1">BED1</strain>
    </source>
</reference>
<dbReference type="Proteomes" id="UP001194468">
    <property type="component" value="Unassembled WGS sequence"/>
</dbReference>
<sequence length="121" mass="13506">MVFLTSTDEHGLKMQQALPVLAKASTHSHGTTPSLSNFVLKACTLDTSSHSLLLTSSWDCTVHRELIVYSTSRAIMFWHISTHIQLALIHHPSLSLFFIAISPDDQFLTVGGRDEKIIIYQ</sequence>
<dbReference type="SUPFAM" id="SSF50978">
    <property type="entry name" value="WD40 repeat-like"/>
    <property type="match status" value="1"/>
</dbReference>
<proteinExistence type="predicted"/>
<comment type="caution">
    <text evidence="1">The sequence shown here is derived from an EMBL/GenBank/DDBJ whole genome shotgun (WGS) entry which is preliminary data.</text>
</comment>
<protein>
    <submittedName>
        <fullName evidence="1">Uncharacterized protein</fullName>
    </submittedName>
</protein>
<evidence type="ECO:0000313" key="3">
    <source>
        <dbReference type="Proteomes" id="UP001194468"/>
    </source>
</evidence>
<dbReference type="AlphaFoldDB" id="A0AAD4BAC7"/>
<dbReference type="InterPro" id="IPR001680">
    <property type="entry name" value="WD40_rpt"/>
</dbReference>
<organism evidence="1 3">
    <name type="scientific">Boletus edulis BED1</name>
    <dbReference type="NCBI Taxonomy" id="1328754"/>
    <lineage>
        <taxon>Eukaryota</taxon>
        <taxon>Fungi</taxon>
        <taxon>Dikarya</taxon>
        <taxon>Basidiomycota</taxon>
        <taxon>Agaricomycotina</taxon>
        <taxon>Agaricomycetes</taxon>
        <taxon>Agaricomycetidae</taxon>
        <taxon>Boletales</taxon>
        <taxon>Boletineae</taxon>
        <taxon>Boletaceae</taxon>
        <taxon>Boletoideae</taxon>
        <taxon>Boletus</taxon>
    </lineage>
</organism>
<evidence type="ECO:0000313" key="2">
    <source>
        <dbReference type="EMBL" id="KAF8452217.1"/>
    </source>
</evidence>
<name>A0AAD4BAC7_BOLED</name>
<dbReference type="EMBL" id="WHUW01000456">
    <property type="protein sequence ID" value="KAF8414666.1"/>
    <property type="molecule type" value="Genomic_DNA"/>
</dbReference>
<dbReference type="Pfam" id="PF00400">
    <property type="entry name" value="WD40"/>
    <property type="match status" value="1"/>
</dbReference>
<dbReference type="InterPro" id="IPR036322">
    <property type="entry name" value="WD40_repeat_dom_sf"/>
</dbReference>
<reference evidence="1" key="1">
    <citation type="submission" date="2019-10" db="EMBL/GenBank/DDBJ databases">
        <authorList>
            <consortium name="DOE Joint Genome Institute"/>
            <person name="Kuo A."/>
            <person name="Miyauchi S."/>
            <person name="Kiss E."/>
            <person name="Drula E."/>
            <person name="Kohler A."/>
            <person name="Sanchez-Garcia M."/>
            <person name="Andreopoulos B."/>
            <person name="Barry K.W."/>
            <person name="Bonito G."/>
            <person name="Buee M."/>
            <person name="Carver A."/>
            <person name="Chen C."/>
            <person name="Cichocki N."/>
            <person name="Clum A."/>
            <person name="Culley D."/>
            <person name="Crous P.W."/>
            <person name="Fauchery L."/>
            <person name="Girlanda M."/>
            <person name="Hayes R."/>
            <person name="Keri Z."/>
            <person name="LaButti K."/>
            <person name="Lipzen A."/>
            <person name="Lombard V."/>
            <person name="Magnuson J."/>
            <person name="Maillard F."/>
            <person name="Morin E."/>
            <person name="Murat C."/>
            <person name="Nolan M."/>
            <person name="Ohm R."/>
            <person name="Pangilinan J."/>
            <person name="Pereira M."/>
            <person name="Perotto S."/>
            <person name="Peter M."/>
            <person name="Riley R."/>
            <person name="Sitrit Y."/>
            <person name="Stielow B."/>
            <person name="Szollosi G."/>
            <person name="Zifcakova L."/>
            <person name="Stursova M."/>
            <person name="Spatafora J.W."/>
            <person name="Tedersoo L."/>
            <person name="Vaario L.-M."/>
            <person name="Yamada A."/>
            <person name="Yan M."/>
            <person name="Wang P."/>
            <person name="Xu J."/>
            <person name="Bruns T."/>
            <person name="Baldrian P."/>
            <person name="Vilgalys R."/>
            <person name="Henrissat B."/>
            <person name="Grigoriev I.V."/>
            <person name="Hibbett D."/>
            <person name="Nagy L.G."/>
            <person name="Martin F.M."/>
        </authorList>
    </citation>
    <scope>NUCLEOTIDE SEQUENCE</scope>
    <source>
        <strain evidence="1">BED1</strain>
    </source>
</reference>
<keyword evidence="3" id="KW-1185">Reference proteome</keyword>
<dbReference type="EMBL" id="WHUW01000001">
    <property type="protein sequence ID" value="KAF8452217.1"/>
    <property type="molecule type" value="Genomic_DNA"/>
</dbReference>
<gene>
    <name evidence="1" type="ORF">L210DRAFT_3658682</name>
    <name evidence="2" type="ORF">L210DRAFT_987737</name>
</gene>